<gene>
    <name evidence="1" type="ORF">AVEN_230162_1</name>
</gene>
<name>A0A4Y2R8F1_ARAVE</name>
<reference evidence="1 2" key="1">
    <citation type="journal article" date="2019" name="Sci. Rep.">
        <title>Orb-weaving spider Araneus ventricosus genome elucidates the spidroin gene catalogue.</title>
        <authorList>
            <person name="Kono N."/>
            <person name="Nakamura H."/>
            <person name="Ohtoshi R."/>
            <person name="Moran D.A.P."/>
            <person name="Shinohara A."/>
            <person name="Yoshida Y."/>
            <person name="Fujiwara M."/>
            <person name="Mori M."/>
            <person name="Tomita M."/>
            <person name="Arakawa K."/>
        </authorList>
    </citation>
    <scope>NUCLEOTIDE SEQUENCE [LARGE SCALE GENOMIC DNA]</scope>
</reference>
<dbReference type="Proteomes" id="UP000499080">
    <property type="component" value="Unassembled WGS sequence"/>
</dbReference>
<accession>A0A4Y2R8F1</accession>
<evidence type="ECO:0000313" key="1">
    <source>
        <dbReference type="EMBL" id="GBN71941.1"/>
    </source>
</evidence>
<proteinExistence type="predicted"/>
<dbReference type="AlphaFoldDB" id="A0A4Y2R8F1"/>
<sequence length="181" mass="20459">MCQDRLFAFAVLKIENTIDIDITEERVPKRVFPSPRKKDSVLYSSASKQIISVGFICSRNCIRCSFRRKIFLTIDSGHSSSRLRLSFEVTHRHPIVKTIHLGWSVRNSPHRTNASSALHSDPPQPSLVKYTPLLSCTYSLLISKLREKLQMGIETVCVSDLPDFKLISGLGMERSNLLGVE</sequence>
<comment type="caution">
    <text evidence="1">The sequence shown here is derived from an EMBL/GenBank/DDBJ whole genome shotgun (WGS) entry which is preliminary data.</text>
</comment>
<protein>
    <submittedName>
        <fullName evidence="1">Uncharacterized protein</fullName>
    </submittedName>
</protein>
<evidence type="ECO:0000313" key="2">
    <source>
        <dbReference type="Proteomes" id="UP000499080"/>
    </source>
</evidence>
<dbReference type="EMBL" id="BGPR01016129">
    <property type="protein sequence ID" value="GBN71941.1"/>
    <property type="molecule type" value="Genomic_DNA"/>
</dbReference>
<keyword evidence="2" id="KW-1185">Reference proteome</keyword>
<organism evidence="1 2">
    <name type="scientific">Araneus ventricosus</name>
    <name type="common">Orbweaver spider</name>
    <name type="synonym">Epeira ventricosa</name>
    <dbReference type="NCBI Taxonomy" id="182803"/>
    <lineage>
        <taxon>Eukaryota</taxon>
        <taxon>Metazoa</taxon>
        <taxon>Ecdysozoa</taxon>
        <taxon>Arthropoda</taxon>
        <taxon>Chelicerata</taxon>
        <taxon>Arachnida</taxon>
        <taxon>Araneae</taxon>
        <taxon>Araneomorphae</taxon>
        <taxon>Entelegynae</taxon>
        <taxon>Araneoidea</taxon>
        <taxon>Araneidae</taxon>
        <taxon>Araneus</taxon>
    </lineage>
</organism>